<keyword evidence="2" id="KW-0472">Membrane</keyword>
<keyword evidence="4" id="KW-1185">Reference proteome</keyword>
<comment type="caution">
    <text evidence="3">The sequence shown here is derived from an EMBL/GenBank/DDBJ whole genome shotgun (WGS) entry which is preliminary data.</text>
</comment>
<feature type="transmembrane region" description="Helical" evidence="2">
    <location>
        <begin position="6"/>
        <end position="27"/>
    </location>
</feature>
<keyword evidence="2" id="KW-1133">Transmembrane helix</keyword>
<reference evidence="3 4" key="1">
    <citation type="submission" date="2015-08" db="EMBL/GenBank/DDBJ databases">
        <title>Next Generation Sequencing and Analysis of the Genome of Puccinia sorghi L Schw, the Causal Agent of Maize Common Rust.</title>
        <authorList>
            <person name="Rochi L."/>
            <person name="Burguener G."/>
            <person name="Darino M."/>
            <person name="Turjanski A."/>
            <person name="Kreff E."/>
            <person name="Dieguez M.J."/>
            <person name="Sacco F."/>
        </authorList>
    </citation>
    <scope>NUCLEOTIDE SEQUENCE [LARGE SCALE GENOMIC DNA]</scope>
    <source>
        <strain evidence="3 4">RO10H11247</strain>
    </source>
</reference>
<evidence type="ECO:0000256" key="2">
    <source>
        <dbReference type="SAM" id="Phobius"/>
    </source>
</evidence>
<evidence type="ECO:0000313" key="4">
    <source>
        <dbReference type="Proteomes" id="UP000037035"/>
    </source>
</evidence>
<feature type="region of interest" description="Disordered" evidence="1">
    <location>
        <begin position="145"/>
        <end position="200"/>
    </location>
</feature>
<dbReference type="OrthoDB" id="2499061at2759"/>
<dbReference type="EMBL" id="LAVV01007724">
    <property type="protein sequence ID" value="KNZ54994.1"/>
    <property type="molecule type" value="Genomic_DNA"/>
</dbReference>
<sequence>MVVTILIQIALSCGVVLLYTVVGNFLLNCLGFRRSGDQVEHGGEEGEGDLEDKEVLEEEEEEEKEEKEDGQCEGLPGPSPDALHLLRLTNAFCPAKTEPSIFGRDVNREEYYTEDEDDFGQDAFSDVLEESTFCLRGVAEIATGDHKSTSSARRSSTTFAPEAHHHQENGTGSHEGGNRKKGGGVFYTNSGCGSEPNGSHWGQLADKKKLFTVRPSITALRRFNHPKQVHQVDQPKFPSNPSRIDYLNSVRSRFKLITSKKLSLMKPINKTIEPAGRVDIHRSSDLDGRRMSSVLFGTA</sequence>
<dbReference type="Proteomes" id="UP000037035">
    <property type="component" value="Unassembled WGS sequence"/>
</dbReference>
<name>A0A0L6V2J4_9BASI</name>
<feature type="compositionally biased region" description="Low complexity" evidence="1">
    <location>
        <begin position="149"/>
        <end position="158"/>
    </location>
</feature>
<organism evidence="3 4">
    <name type="scientific">Puccinia sorghi</name>
    <dbReference type="NCBI Taxonomy" id="27349"/>
    <lineage>
        <taxon>Eukaryota</taxon>
        <taxon>Fungi</taxon>
        <taxon>Dikarya</taxon>
        <taxon>Basidiomycota</taxon>
        <taxon>Pucciniomycotina</taxon>
        <taxon>Pucciniomycetes</taxon>
        <taxon>Pucciniales</taxon>
        <taxon>Pucciniaceae</taxon>
        <taxon>Puccinia</taxon>
    </lineage>
</organism>
<keyword evidence="2" id="KW-0812">Transmembrane</keyword>
<evidence type="ECO:0000313" key="3">
    <source>
        <dbReference type="EMBL" id="KNZ54994.1"/>
    </source>
</evidence>
<dbReference type="AlphaFoldDB" id="A0A0L6V2J4"/>
<gene>
    <name evidence="3" type="ORF">VP01_27g14</name>
</gene>
<protein>
    <submittedName>
        <fullName evidence="3">Uncharacterized protein</fullName>
    </submittedName>
</protein>
<proteinExistence type="predicted"/>
<evidence type="ECO:0000256" key="1">
    <source>
        <dbReference type="SAM" id="MobiDB-lite"/>
    </source>
</evidence>
<feature type="region of interest" description="Disordered" evidence="1">
    <location>
        <begin position="38"/>
        <end position="75"/>
    </location>
</feature>
<feature type="compositionally biased region" description="Acidic residues" evidence="1">
    <location>
        <begin position="45"/>
        <end position="68"/>
    </location>
</feature>
<dbReference type="VEuPathDB" id="FungiDB:VP01_27g14"/>
<accession>A0A0L6V2J4</accession>